<feature type="transmembrane region" description="Helical" evidence="1">
    <location>
        <begin position="72"/>
        <end position="93"/>
    </location>
</feature>
<name>A0A086PBP7_SPHHM</name>
<accession>A0A086PBP7</accession>
<sequence>MAIPFEQPRSFDWRHAAYCLLHLIGTITSTLLMSWGLLVLFFLMLGDFSFDGLMHQLHNLTSRYMAVDRERATAFFALLGGVQLCLLACLLLLRRHSIVPRRTARRSHIHV</sequence>
<dbReference type="OrthoDB" id="7509512at2"/>
<proteinExistence type="predicted"/>
<dbReference type="EMBL" id="JFZA02000010">
    <property type="protein sequence ID" value="KFG90815.1"/>
    <property type="molecule type" value="Genomic_DNA"/>
</dbReference>
<feature type="transmembrane region" description="Helical" evidence="1">
    <location>
        <begin position="20"/>
        <end position="45"/>
    </location>
</feature>
<evidence type="ECO:0000313" key="3">
    <source>
        <dbReference type="Proteomes" id="UP000024284"/>
    </source>
</evidence>
<comment type="caution">
    <text evidence="2">The sequence shown here is derived from an EMBL/GenBank/DDBJ whole genome shotgun (WGS) entry which is preliminary data.</text>
</comment>
<dbReference type="AlphaFoldDB" id="A0A086PBP7"/>
<keyword evidence="1" id="KW-1133">Transmembrane helix</keyword>
<dbReference type="STRING" id="76947.GCA_002080435_04002"/>
<gene>
    <name evidence="2" type="ORF">BV98_001346</name>
</gene>
<keyword evidence="3" id="KW-1185">Reference proteome</keyword>
<organism evidence="2 3">
    <name type="scientific">Sphingobium herbicidovorans (strain ATCC 700291 / DSM 11019 / CCUG 56400 / KCTC 2939 / LMG 18315 / NBRC 16415 / MH)</name>
    <name type="common">Sphingomonas herbicidovorans</name>
    <dbReference type="NCBI Taxonomy" id="1219045"/>
    <lineage>
        <taxon>Bacteria</taxon>
        <taxon>Pseudomonadati</taxon>
        <taxon>Pseudomonadota</taxon>
        <taxon>Alphaproteobacteria</taxon>
        <taxon>Sphingomonadales</taxon>
        <taxon>Sphingomonadaceae</taxon>
        <taxon>Sphingobium</taxon>
    </lineage>
</organism>
<dbReference type="Proteomes" id="UP000024284">
    <property type="component" value="Unassembled WGS sequence"/>
</dbReference>
<dbReference type="RefSeq" id="WP_037463981.1">
    <property type="nucleotide sequence ID" value="NZ_BCZD01000038.1"/>
</dbReference>
<keyword evidence="1" id="KW-0812">Transmembrane</keyword>
<evidence type="ECO:0000313" key="2">
    <source>
        <dbReference type="EMBL" id="KFG90815.1"/>
    </source>
</evidence>
<evidence type="ECO:0000256" key="1">
    <source>
        <dbReference type="SAM" id="Phobius"/>
    </source>
</evidence>
<keyword evidence="1" id="KW-0472">Membrane</keyword>
<reference evidence="2" key="1">
    <citation type="submission" date="2014-08" db="EMBL/GenBank/DDBJ databases">
        <title>Draft genome sequences of Sphingobium herbicidovorans.</title>
        <authorList>
            <person name="Gan H.M."/>
            <person name="Gan H.Y."/>
            <person name="Savka M.A."/>
        </authorList>
    </citation>
    <scope>NUCLEOTIDE SEQUENCE [LARGE SCALE GENOMIC DNA]</scope>
    <source>
        <strain evidence="2">NBRC 16415</strain>
    </source>
</reference>
<protein>
    <submittedName>
        <fullName evidence="2">Inner membrane protein</fullName>
    </submittedName>
</protein>
<dbReference type="PATRIC" id="fig|1219045.3.peg.1378"/>